<proteinExistence type="predicted"/>
<dbReference type="InterPro" id="IPR025540">
    <property type="entry name" value="FlK"/>
</dbReference>
<dbReference type="Gene3D" id="3.10.129.10">
    <property type="entry name" value="Hotdog Thioesterase"/>
    <property type="match status" value="1"/>
</dbReference>
<dbReference type="PANTHER" id="PTHR36934:SF1">
    <property type="entry name" value="THIOESTERASE DOMAIN-CONTAINING PROTEIN"/>
    <property type="match status" value="1"/>
</dbReference>
<dbReference type="PANTHER" id="PTHR36934">
    <property type="entry name" value="BLR0278 PROTEIN"/>
    <property type="match status" value="1"/>
</dbReference>
<dbReference type="SUPFAM" id="SSF54637">
    <property type="entry name" value="Thioesterase/thiol ester dehydrase-isomerase"/>
    <property type="match status" value="1"/>
</dbReference>
<dbReference type="PIRSF" id="PIRSF014972">
    <property type="entry name" value="FlK"/>
    <property type="match status" value="1"/>
</dbReference>
<evidence type="ECO:0000313" key="4">
    <source>
        <dbReference type="EMBL" id="RSU15375.1"/>
    </source>
</evidence>
<comment type="caution">
    <text evidence="4">The sequence shown here is derived from an EMBL/GenBank/DDBJ whole genome shotgun (WGS) entry which is preliminary data.</text>
</comment>
<dbReference type="RefSeq" id="WP_126793193.1">
    <property type="nucleotide sequence ID" value="NZ_CP060720.1"/>
</dbReference>
<organism evidence="4 5">
    <name type="scientific">Vagococcus carniphilus</name>
    <dbReference type="NCBI Taxonomy" id="218144"/>
    <lineage>
        <taxon>Bacteria</taxon>
        <taxon>Bacillati</taxon>
        <taxon>Bacillota</taxon>
        <taxon>Bacilli</taxon>
        <taxon>Lactobacillales</taxon>
        <taxon>Enterococcaceae</taxon>
        <taxon>Vagococcus</taxon>
    </lineage>
</organism>
<feature type="binding site" evidence="2">
    <location>
        <position position="54"/>
    </location>
    <ligand>
        <name>substrate</name>
    </ligand>
</feature>
<feature type="binding site" evidence="2">
    <location>
        <position position="54"/>
    </location>
    <ligand>
        <name>CoA</name>
        <dbReference type="ChEBI" id="CHEBI:57287"/>
    </ligand>
</feature>
<evidence type="ECO:0000256" key="2">
    <source>
        <dbReference type="PIRSR" id="PIRSR014972-2"/>
    </source>
</evidence>
<feature type="active site" evidence="1">
    <location>
        <position position="35"/>
    </location>
</feature>
<dbReference type="OrthoDB" id="6902891at2"/>
<sequence length="118" mass="12998">MYQKEFVVSENETAKVMGSGTLDVLATPSAIAMAENTCMNQSKDLVSEEETTVGIHIDFKHIKASLVGANIKVSSEIKEQKGKRIIFSFEMFEGEKKIGYGEHERAIVNVSSFLSHIG</sequence>
<dbReference type="InterPro" id="IPR029069">
    <property type="entry name" value="HotDog_dom_sf"/>
</dbReference>
<reference evidence="4 5" key="1">
    <citation type="submission" date="2017-05" db="EMBL/GenBank/DDBJ databases">
        <title>Vagococcus spp. assemblies.</title>
        <authorList>
            <person name="Gulvik C.A."/>
        </authorList>
    </citation>
    <scope>NUCLEOTIDE SEQUENCE [LARGE SCALE GENOMIC DNA]</scope>
    <source>
        <strain evidence="4 5">SS1714</strain>
    </source>
</reference>
<accession>A0A430B4X3</accession>
<gene>
    <name evidence="4" type="ORF">CBF28_06525</name>
</gene>
<dbReference type="GeneID" id="95580705"/>
<dbReference type="InterPro" id="IPR054485">
    <property type="entry name" value="FlK-like_dom"/>
</dbReference>
<evidence type="ECO:0000313" key="5">
    <source>
        <dbReference type="Proteomes" id="UP000288028"/>
    </source>
</evidence>
<feature type="active site" evidence="1">
    <location>
        <position position="27"/>
    </location>
</feature>
<dbReference type="Pfam" id="PF22636">
    <property type="entry name" value="FlK"/>
    <property type="match status" value="1"/>
</dbReference>
<feature type="active site" evidence="1">
    <location>
        <position position="61"/>
    </location>
</feature>
<feature type="domain" description="Fluoroacetyl-CoA-specific thioesterase-like" evidence="3">
    <location>
        <begin position="8"/>
        <end position="110"/>
    </location>
</feature>
<name>A0A430B4X3_9ENTE</name>
<evidence type="ECO:0000259" key="3">
    <source>
        <dbReference type="Pfam" id="PF22636"/>
    </source>
</evidence>
<protein>
    <recommendedName>
        <fullName evidence="3">Fluoroacetyl-CoA-specific thioesterase-like domain-containing protein</fullName>
    </recommendedName>
</protein>
<keyword evidence="5" id="KW-1185">Reference proteome</keyword>
<feature type="binding site" evidence="2">
    <location>
        <position position="105"/>
    </location>
    <ligand>
        <name>substrate</name>
    </ligand>
</feature>
<dbReference type="Proteomes" id="UP000288028">
    <property type="component" value="Unassembled WGS sequence"/>
</dbReference>
<dbReference type="AlphaFoldDB" id="A0A430B4X3"/>
<evidence type="ECO:0000256" key="1">
    <source>
        <dbReference type="PIRSR" id="PIRSR014972-1"/>
    </source>
</evidence>
<dbReference type="EMBL" id="NGKB01000005">
    <property type="protein sequence ID" value="RSU15375.1"/>
    <property type="molecule type" value="Genomic_DNA"/>
</dbReference>